<reference evidence="1" key="1">
    <citation type="journal article" date="2021" name="New Phytol.">
        <title>Evolutionary innovations through gain and loss of genes in the ectomycorrhizal Boletales.</title>
        <authorList>
            <person name="Wu G."/>
            <person name="Miyauchi S."/>
            <person name="Morin E."/>
            <person name="Kuo A."/>
            <person name="Drula E."/>
            <person name="Varga T."/>
            <person name="Kohler A."/>
            <person name="Feng B."/>
            <person name="Cao Y."/>
            <person name="Lipzen A."/>
            <person name="Daum C."/>
            <person name="Hundley H."/>
            <person name="Pangilinan J."/>
            <person name="Johnson J."/>
            <person name="Barry K."/>
            <person name="LaButti K."/>
            <person name="Ng V."/>
            <person name="Ahrendt S."/>
            <person name="Min B."/>
            <person name="Choi I.G."/>
            <person name="Park H."/>
            <person name="Plett J.M."/>
            <person name="Magnuson J."/>
            <person name="Spatafora J.W."/>
            <person name="Nagy L.G."/>
            <person name="Henrissat B."/>
            <person name="Grigoriev I.V."/>
            <person name="Yang Z.L."/>
            <person name="Xu J."/>
            <person name="Martin F.M."/>
        </authorList>
    </citation>
    <scope>NUCLEOTIDE SEQUENCE</scope>
    <source>
        <strain evidence="1">ATCC 28755</strain>
    </source>
</reference>
<gene>
    <name evidence="1" type="ORF">BJ138DRAFT_1154235</name>
</gene>
<name>A0ACB8A9D6_9AGAM</name>
<accession>A0ACB8A9D6</accession>
<sequence length="425" mass="45830">MIQTGLIPSTHNDLLTDVSYDFYGLRLATGSLDQRIKIWQLDESNGSWSVEDDWKAHDAAISKLSWAHPEFGTILASSSFDRTAKIWEQTSFGTQGEPQPNGNQQQSTASSSRWVERAALVEARGTVRAVEFAPHHFGLKLATISSDNQLRIYECLEQSSLSNWQLSEEVDVLTLPSSSAQSSHSVAFATPTQTSAALDSASASLVAQALQQSQAPFGQSRPGMGNREADGGWCISWCKDRYWGELIATGCGISGVIKIIQISSSRRPTTLLALSLDTSSATSGPSSDTAAAAVTDADAPTPYAVTSVAWAPSCGRSYHLIATGSRDGHVRIWKVKPSEDMDAEDVEGSDLRWTGSMIADFDQHKSSVGRVEWNITGTVLSSAGNDGRVRLWKATISNVWRPAGSLGIEQAEDTDVNMDENVVAD</sequence>
<dbReference type="Proteomes" id="UP000790377">
    <property type="component" value="Unassembled WGS sequence"/>
</dbReference>
<evidence type="ECO:0000313" key="1">
    <source>
        <dbReference type="EMBL" id="KAH7909884.1"/>
    </source>
</evidence>
<protein>
    <submittedName>
        <fullName evidence="1">WD40-repeat-containing domain protein</fullName>
    </submittedName>
</protein>
<comment type="caution">
    <text evidence="1">The sequence shown here is derived from an EMBL/GenBank/DDBJ whole genome shotgun (WGS) entry which is preliminary data.</text>
</comment>
<keyword evidence="2" id="KW-1185">Reference proteome</keyword>
<dbReference type="EMBL" id="MU267737">
    <property type="protein sequence ID" value="KAH7909884.1"/>
    <property type="molecule type" value="Genomic_DNA"/>
</dbReference>
<evidence type="ECO:0000313" key="2">
    <source>
        <dbReference type="Proteomes" id="UP000790377"/>
    </source>
</evidence>
<proteinExistence type="predicted"/>
<organism evidence="1 2">
    <name type="scientific">Hygrophoropsis aurantiaca</name>
    <dbReference type="NCBI Taxonomy" id="72124"/>
    <lineage>
        <taxon>Eukaryota</taxon>
        <taxon>Fungi</taxon>
        <taxon>Dikarya</taxon>
        <taxon>Basidiomycota</taxon>
        <taxon>Agaricomycotina</taxon>
        <taxon>Agaricomycetes</taxon>
        <taxon>Agaricomycetidae</taxon>
        <taxon>Boletales</taxon>
        <taxon>Coniophorineae</taxon>
        <taxon>Hygrophoropsidaceae</taxon>
        <taxon>Hygrophoropsis</taxon>
    </lineage>
</organism>